<dbReference type="InterPro" id="IPR000276">
    <property type="entry name" value="GPCR_Rhodpsn"/>
</dbReference>
<reference evidence="14" key="1">
    <citation type="submission" date="2022-03" db="EMBL/GenBank/DDBJ databases">
        <authorList>
            <person name="Martin C."/>
        </authorList>
    </citation>
    <scope>NUCLEOTIDE SEQUENCE</scope>
</reference>
<dbReference type="PRINTS" id="PR00237">
    <property type="entry name" value="GPCRRHODOPSN"/>
</dbReference>
<evidence type="ECO:0000256" key="4">
    <source>
        <dbReference type="ARBA" id="ARBA00022989"/>
    </source>
</evidence>
<feature type="transmembrane region" description="Helical" evidence="13">
    <location>
        <begin position="104"/>
        <end position="122"/>
    </location>
</feature>
<evidence type="ECO:0000256" key="7">
    <source>
        <dbReference type="ARBA" id="ARBA00023157"/>
    </source>
</evidence>
<feature type="compositionally biased region" description="Polar residues" evidence="12">
    <location>
        <begin position="441"/>
        <end position="457"/>
    </location>
</feature>
<evidence type="ECO:0000256" key="11">
    <source>
        <dbReference type="RuleBase" id="RU000688"/>
    </source>
</evidence>
<dbReference type="InterPro" id="IPR017452">
    <property type="entry name" value="GPCR_Rhodpsn_7TM"/>
</dbReference>
<dbReference type="SUPFAM" id="SSF81321">
    <property type="entry name" value="Family A G protein-coupled receptor-like"/>
    <property type="match status" value="1"/>
</dbReference>
<evidence type="ECO:0000256" key="1">
    <source>
        <dbReference type="ARBA" id="ARBA00004651"/>
    </source>
</evidence>
<comment type="similarity">
    <text evidence="11">Belongs to the G-protein coupled receptor 1 family.</text>
</comment>
<evidence type="ECO:0000256" key="6">
    <source>
        <dbReference type="ARBA" id="ARBA00023136"/>
    </source>
</evidence>
<keyword evidence="9" id="KW-0325">Glycoprotein</keyword>
<dbReference type="CDD" id="cd15134">
    <property type="entry name" value="7tmA_capaR"/>
    <property type="match status" value="1"/>
</dbReference>
<dbReference type="AlphaFoldDB" id="A0A8J1Y0U6"/>
<dbReference type="OrthoDB" id="5962705at2759"/>
<keyword evidence="7" id="KW-1015">Disulfide bond</keyword>
<dbReference type="PANTHER" id="PTHR24243:SF208">
    <property type="entry name" value="PYROKININ-1 RECEPTOR"/>
    <property type="match status" value="1"/>
</dbReference>
<dbReference type="PRINTS" id="PR01565">
    <property type="entry name" value="NEUROMEDINUR"/>
</dbReference>
<feature type="transmembrane region" description="Helical" evidence="13">
    <location>
        <begin position="331"/>
        <end position="351"/>
    </location>
</feature>
<evidence type="ECO:0000256" key="5">
    <source>
        <dbReference type="ARBA" id="ARBA00023040"/>
    </source>
</evidence>
<dbReference type="Gene3D" id="1.20.1070.10">
    <property type="entry name" value="Rhodopsin 7-helix transmembrane proteins"/>
    <property type="match status" value="1"/>
</dbReference>
<feature type="region of interest" description="Disordered" evidence="12">
    <location>
        <begin position="272"/>
        <end position="291"/>
    </location>
</feature>
<evidence type="ECO:0000313" key="15">
    <source>
        <dbReference type="Proteomes" id="UP000749559"/>
    </source>
</evidence>
<name>A0A8J1Y0U6_OWEFU</name>
<feature type="transmembrane region" description="Helical" evidence="13">
    <location>
        <begin position="242"/>
        <end position="266"/>
    </location>
</feature>
<evidence type="ECO:0000256" key="8">
    <source>
        <dbReference type="ARBA" id="ARBA00023170"/>
    </source>
</evidence>
<feature type="region of interest" description="Disordered" evidence="12">
    <location>
        <begin position="436"/>
        <end position="483"/>
    </location>
</feature>
<keyword evidence="3 11" id="KW-0812">Transmembrane</keyword>
<keyword evidence="5 11" id="KW-0297">G-protein coupled receptor</keyword>
<evidence type="ECO:0000313" key="14">
    <source>
        <dbReference type="EMBL" id="CAH1773206.1"/>
    </source>
</evidence>
<dbReference type="GO" id="GO:0005886">
    <property type="term" value="C:plasma membrane"/>
    <property type="evidence" value="ECO:0007669"/>
    <property type="project" value="UniProtKB-SubCell"/>
</dbReference>
<keyword evidence="2" id="KW-1003">Cell membrane</keyword>
<dbReference type="EMBL" id="CAIIXF020000001">
    <property type="protein sequence ID" value="CAH1773206.1"/>
    <property type="molecule type" value="Genomic_DNA"/>
</dbReference>
<dbReference type="PROSITE" id="PS50262">
    <property type="entry name" value="G_PROTEIN_RECEP_F1_2"/>
    <property type="match status" value="1"/>
</dbReference>
<feature type="transmembrane region" description="Helical" evidence="13">
    <location>
        <begin position="185"/>
        <end position="211"/>
    </location>
</feature>
<keyword evidence="10 11" id="KW-0807">Transducer</keyword>
<keyword evidence="15" id="KW-1185">Reference proteome</keyword>
<evidence type="ECO:0000256" key="10">
    <source>
        <dbReference type="ARBA" id="ARBA00023224"/>
    </source>
</evidence>
<sequence>MVETSTYLLDTKSIISETYNKNIATVNMRYDSNSDFDNVINDSLSNISIEESLFIALGPRRQSLLKVIPITVVYCIIFITGIVGNICTCLVVARNKYMQTATNYYLFNLAIADLLMLVLGLPQEVYSFWSSYPWIFGESFCVIRTMAAETSTYASILTITAFTIERYVAICHPLKCQTLSSLSRAVKVIVLLWIVSAILSIPIVILFGIVYKHDRNDQIILDSATCNIKEEYDHVYKHAFEVATFLFFLAPMTVITVLYVLIGLAIRRSSLSRAGSDSSTGSGPNGTELRAVHQSRARRSVLKMLEDSCPGSCGFIRVHGNNGGPAVSRSLPLTVAVVVAFFVCWAPFHAQRLMVIYVRNWTPRLMEVQGVLYYISGVLYYVSSTINPILYNIMSLKFRQAFICTILKPCRRRRKRPQFVTYRFNKSHTDTNVTMVVGYSPDNNNRNRPQGGSSQEPGATRSHSRSNSEISGTSLRMIDNENQDPLGGIELEQLLDEMKQTVSGTYHCLTDPNIVPNGSIHSQTNICN</sequence>
<protein>
    <submittedName>
        <fullName evidence="14">Uncharacterized protein</fullName>
    </submittedName>
</protein>
<comment type="caution">
    <text evidence="14">The sequence shown here is derived from an EMBL/GenBank/DDBJ whole genome shotgun (WGS) entry which is preliminary data.</text>
</comment>
<feature type="transmembrane region" description="Helical" evidence="13">
    <location>
        <begin position="67"/>
        <end position="92"/>
    </location>
</feature>
<feature type="transmembrane region" description="Helical" evidence="13">
    <location>
        <begin position="371"/>
        <end position="391"/>
    </location>
</feature>
<dbReference type="PANTHER" id="PTHR24243">
    <property type="entry name" value="G-PROTEIN COUPLED RECEPTOR"/>
    <property type="match status" value="1"/>
</dbReference>
<dbReference type="Pfam" id="PF00001">
    <property type="entry name" value="7tm_1"/>
    <property type="match status" value="1"/>
</dbReference>
<accession>A0A8J1Y0U6</accession>
<keyword evidence="4 13" id="KW-1133">Transmembrane helix</keyword>
<evidence type="ECO:0000256" key="9">
    <source>
        <dbReference type="ARBA" id="ARBA00023180"/>
    </source>
</evidence>
<feature type="compositionally biased region" description="Low complexity" evidence="12">
    <location>
        <begin position="272"/>
        <end position="282"/>
    </location>
</feature>
<feature type="transmembrane region" description="Helical" evidence="13">
    <location>
        <begin position="142"/>
        <end position="164"/>
    </location>
</feature>
<organism evidence="14 15">
    <name type="scientific">Owenia fusiformis</name>
    <name type="common">Polychaete worm</name>
    <dbReference type="NCBI Taxonomy" id="6347"/>
    <lineage>
        <taxon>Eukaryota</taxon>
        <taxon>Metazoa</taxon>
        <taxon>Spiralia</taxon>
        <taxon>Lophotrochozoa</taxon>
        <taxon>Annelida</taxon>
        <taxon>Polychaeta</taxon>
        <taxon>Sedentaria</taxon>
        <taxon>Canalipalpata</taxon>
        <taxon>Sabellida</taxon>
        <taxon>Oweniida</taxon>
        <taxon>Oweniidae</taxon>
        <taxon>Owenia</taxon>
    </lineage>
</organism>
<proteinExistence type="inferred from homology"/>
<evidence type="ECO:0000256" key="12">
    <source>
        <dbReference type="SAM" id="MobiDB-lite"/>
    </source>
</evidence>
<evidence type="ECO:0000256" key="2">
    <source>
        <dbReference type="ARBA" id="ARBA00022475"/>
    </source>
</evidence>
<keyword evidence="8 11" id="KW-0675">Receptor</keyword>
<dbReference type="GO" id="GO:0001607">
    <property type="term" value="F:neuromedin U receptor activity"/>
    <property type="evidence" value="ECO:0007669"/>
    <property type="project" value="InterPro"/>
</dbReference>
<evidence type="ECO:0000256" key="3">
    <source>
        <dbReference type="ARBA" id="ARBA00022692"/>
    </source>
</evidence>
<dbReference type="Proteomes" id="UP000749559">
    <property type="component" value="Unassembled WGS sequence"/>
</dbReference>
<keyword evidence="6 13" id="KW-0472">Membrane</keyword>
<evidence type="ECO:0000256" key="13">
    <source>
        <dbReference type="SAM" id="Phobius"/>
    </source>
</evidence>
<dbReference type="PROSITE" id="PS00237">
    <property type="entry name" value="G_PROTEIN_RECEP_F1_1"/>
    <property type="match status" value="1"/>
</dbReference>
<dbReference type="InterPro" id="IPR005390">
    <property type="entry name" value="NeuromedU_rcpt"/>
</dbReference>
<gene>
    <name evidence="14" type="ORF">OFUS_LOCUS834</name>
</gene>
<feature type="compositionally biased region" description="Polar residues" evidence="12">
    <location>
        <begin position="465"/>
        <end position="474"/>
    </location>
</feature>
<comment type="subcellular location">
    <subcellularLocation>
        <location evidence="1">Cell membrane</location>
        <topology evidence="1">Multi-pass membrane protein</topology>
    </subcellularLocation>
</comment>